<comment type="caution">
    <text evidence="2">The sequence shown here is derived from an EMBL/GenBank/DDBJ whole genome shotgun (WGS) entry which is preliminary data.</text>
</comment>
<feature type="compositionally biased region" description="Low complexity" evidence="1">
    <location>
        <begin position="563"/>
        <end position="579"/>
    </location>
</feature>
<dbReference type="GO" id="GO:0016874">
    <property type="term" value="F:ligase activity"/>
    <property type="evidence" value="ECO:0007669"/>
    <property type="project" value="UniProtKB-KW"/>
</dbReference>
<feature type="compositionally biased region" description="Basic and acidic residues" evidence="1">
    <location>
        <begin position="490"/>
        <end position="499"/>
    </location>
</feature>
<feature type="non-terminal residue" evidence="2">
    <location>
        <position position="938"/>
    </location>
</feature>
<gene>
    <name evidence="2" type="primary">Pja2</name>
    <name evidence="2" type="ORF">GTO96_0020850</name>
</gene>
<dbReference type="AlphaFoldDB" id="A0A8X7XGG7"/>
<protein>
    <submittedName>
        <fullName evidence="2">PJA2 ligase</fullName>
    </submittedName>
</protein>
<proteinExistence type="predicted"/>
<dbReference type="Proteomes" id="UP000886611">
    <property type="component" value="Unassembled WGS sequence"/>
</dbReference>
<feature type="compositionally biased region" description="Basic and acidic residues" evidence="1">
    <location>
        <begin position="455"/>
        <end position="464"/>
    </location>
</feature>
<organism evidence="2 3">
    <name type="scientific">Polypterus senegalus</name>
    <name type="common">Senegal bichir</name>
    <dbReference type="NCBI Taxonomy" id="55291"/>
    <lineage>
        <taxon>Eukaryota</taxon>
        <taxon>Metazoa</taxon>
        <taxon>Chordata</taxon>
        <taxon>Craniata</taxon>
        <taxon>Vertebrata</taxon>
        <taxon>Euteleostomi</taxon>
        <taxon>Actinopterygii</taxon>
        <taxon>Polypteriformes</taxon>
        <taxon>Polypteridae</taxon>
        <taxon>Polypterus</taxon>
    </lineage>
</organism>
<feature type="compositionally biased region" description="Basic and acidic residues" evidence="1">
    <location>
        <begin position="506"/>
        <end position="519"/>
    </location>
</feature>
<keyword evidence="2" id="KW-0436">Ligase</keyword>
<dbReference type="EMBL" id="JAATIS010001241">
    <property type="protein sequence ID" value="KAG2466884.1"/>
    <property type="molecule type" value="Genomic_DNA"/>
</dbReference>
<feature type="non-terminal residue" evidence="2">
    <location>
        <position position="1"/>
    </location>
</feature>
<reference evidence="2 3" key="1">
    <citation type="journal article" date="2021" name="Cell">
        <title>Tracing the genetic footprints of vertebrate landing in non-teleost ray-finned fishes.</title>
        <authorList>
            <person name="Bi X."/>
            <person name="Wang K."/>
            <person name="Yang L."/>
            <person name="Pan H."/>
            <person name="Jiang H."/>
            <person name="Wei Q."/>
            <person name="Fang M."/>
            <person name="Yu H."/>
            <person name="Zhu C."/>
            <person name="Cai Y."/>
            <person name="He Y."/>
            <person name="Gan X."/>
            <person name="Zeng H."/>
            <person name="Yu D."/>
            <person name="Zhu Y."/>
            <person name="Jiang H."/>
            <person name="Qiu Q."/>
            <person name="Yang H."/>
            <person name="Zhang Y.E."/>
            <person name="Wang W."/>
            <person name="Zhu M."/>
            <person name="He S."/>
            <person name="Zhang G."/>
        </authorList>
    </citation>
    <scope>NUCLEOTIDE SEQUENCE [LARGE SCALE GENOMIC DNA]</scope>
    <source>
        <strain evidence="2">Bchr_013</strain>
    </source>
</reference>
<feature type="compositionally biased region" description="Acidic residues" evidence="1">
    <location>
        <begin position="531"/>
        <end position="548"/>
    </location>
</feature>
<feature type="region of interest" description="Disordered" evidence="1">
    <location>
        <begin position="439"/>
        <end position="635"/>
    </location>
</feature>
<keyword evidence="3" id="KW-1185">Reference proteome</keyword>
<name>A0A8X7XGG7_POLSE</name>
<evidence type="ECO:0000256" key="1">
    <source>
        <dbReference type="SAM" id="MobiDB-lite"/>
    </source>
</evidence>
<feature type="region of interest" description="Disordered" evidence="1">
    <location>
        <begin position="888"/>
        <end position="908"/>
    </location>
</feature>
<evidence type="ECO:0000313" key="2">
    <source>
        <dbReference type="EMBL" id="KAG2466884.1"/>
    </source>
</evidence>
<evidence type="ECO:0000313" key="3">
    <source>
        <dbReference type="Proteomes" id="UP000886611"/>
    </source>
</evidence>
<accession>A0A8X7XGG7</accession>
<sequence length="938" mass="104105">MHHNTFIYTIYKVTVPPHQSPPSPGLFTMALLSSQVRLHSSLLSSDLFHPTPAIEWREATHFIPPGCAPGASRLASADTPLGVPGLLPPSTSGCGGSSEGHGSPGNQAPLVVTTGPYRVELPSSVPVVPKATRVVTPSLVWRRLMGQECGKPAWPKPSTGYQTSTGCRYGRRHAYIGFRPTLEKPENPTMEKGCQWKEMEMDYIQEKNGLSADGLVNSTLKENSSANMVLPEKNGAKIYEDPHEKNLRCPNFSASTARSCRLKREQKLVHTSENRAKLKKSSEACAWPALEGNEPPLNNTNGFGIVNIDSYEPDSSDGEEEILSATSESHPVLQKQLDNMINELEKEFDYLSGLQSYIYSKTREEVEAASKNYCSEVCLKDCCQNSDKVYGEIPSDSEDKLVKTDQHMSGDIIGNAPSGNGCSLPKLFDCKGLQDSGAPEMVVRPKVRKQNNSDLEQKKLELSRDNQQSNNHQKYTAVGSDQCSQSPHTKTREMEKESFSEPSNSEQEKRRPKDYRSKNEVTNLCQHIIEGEQEDDDDDDDDFWEDLDDFSKKCGASRTGNDSSEISEGEWSASWSSDSAADKEHSSIDESWETLPGLDEPEHNVQSDNISLDDVPDINSHSEEPALLEEGEIPWLTYREETDSSSDEDVGGMSQFVHPGLFMLDGNNNFEDDSSMSEDFDAEWRALDDFGEGFGVAQAISHMDPQLLTYMALEERLAQAMEAALAHLESLAIDVEQAHPPATEEIINCLPNVTVLEDRHGYLRKSSKQQDRLLKLIQLQDRGSTRAELAQEWQQAGVSASAHSEVKTFRGWPGVKKGSKEAKKNIRDRLILCRRYRDRTAEDSWGKVMFSDESPFRLSGEEKVSLPVPPFVCSASARSPPLTTVTLAGGLTRVGPGDKTSSEDNRRLKPKEIKCRKVKREAKLKVKNNSNKRDCGVI</sequence>
<feature type="compositionally biased region" description="Polar residues" evidence="1">
    <location>
        <begin position="465"/>
        <end position="488"/>
    </location>
</feature>